<organism evidence="4 5">
    <name type="scientific">Clostridium frigidicarnis</name>
    <dbReference type="NCBI Taxonomy" id="84698"/>
    <lineage>
        <taxon>Bacteria</taxon>
        <taxon>Bacillati</taxon>
        <taxon>Bacillota</taxon>
        <taxon>Clostridia</taxon>
        <taxon>Eubacteriales</taxon>
        <taxon>Clostridiaceae</taxon>
        <taxon>Clostridium</taxon>
    </lineage>
</organism>
<dbReference type="EC" id="3.4.17.19" evidence="1"/>
<dbReference type="PIRSF" id="PIRSF006615">
    <property type="entry name" value="Zn_crbxpep_Taq"/>
    <property type="match status" value="1"/>
</dbReference>
<dbReference type="PANTHER" id="PTHR34217">
    <property type="entry name" value="METAL-DEPENDENT CARBOXYPEPTIDASE"/>
    <property type="match status" value="1"/>
</dbReference>
<keyword evidence="5" id="KW-1185">Reference proteome</keyword>
<dbReference type="Gene3D" id="1.10.1370.30">
    <property type="match status" value="1"/>
</dbReference>
<proteinExistence type="inferred from homology"/>
<evidence type="ECO:0000256" key="1">
    <source>
        <dbReference type="PIRNR" id="PIRNR006615"/>
    </source>
</evidence>
<dbReference type="STRING" id="84698.SAMN04488528_103132"/>
<evidence type="ECO:0000313" key="4">
    <source>
        <dbReference type="EMBL" id="SFB34330.1"/>
    </source>
</evidence>
<comment type="function">
    <text evidence="1">Broad specificity carboxypetidase that releases amino acids sequentially from the C-terminus, including neutral, aromatic, polar and basic residues.</text>
</comment>
<feature type="active site" description="Proton donor/acceptor" evidence="3">
    <location>
        <position position="266"/>
    </location>
</feature>
<accession>A0A1I1ACY1</accession>
<dbReference type="InterPro" id="IPR001333">
    <property type="entry name" value="Peptidase_M32_Taq"/>
</dbReference>
<feature type="binding site" evidence="2">
    <location>
        <position position="269"/>
    </location>
    <ligand>
        <name>Zn(2+)</name>
        <dbReference type="ChEBI" id="CHEBI:29105"/>
        <note>catalytic</note>
    </ligand>
</feature>
<reference evidence="4 5" key="1">
    <citation type="submission" date="2016-10" db="EMBL/GenBank/DDBJ databases">
        <authorList>
            <person name="de Groot N.N."/>
        </authorList>
    </citation>
    <scope>NUCLEOTIDE SEQUENCE [LARGE SCALE GENOMIC DNA]</scope>
    <source>
        <strain evidence="4 5">DSM 12271</strain>
    </source>
</reference>
<dbReference type="SUPFAM" id="SSF55486">
    <property type="entry name" value="Metalloproteases ('zincins'), catalytic domain"/>
    <property type="match status" value="1"/>
</dbReference>
<dbReference type="Proteomes" id="UP000198619">
    <property type="component" value="Unassembled WGS sequence"/>
</dbReference>
<keyword evidence="2" id="KW-0862">Zinc</keyword>
<dbReference type="EMBL" id="FOKI01000031">
    <property type="protein sequence ID" value="SFB34330.1"/>
    <property type="molecule type" value="Genomic_DNA"/>
</dbReference>
<dbReference type="GO" id="GO:0046872">
    <property type="term" value="F:metal ion binding"/>
    <property type="evidence" value="ECO:0007669"/>
    <property type="project" value="UniProtKB-KW"/>
</dbReference>
<sequence>MKPETIKKLEELKNCLKEIHYLEHASAILSLDRSVSMPKNGSKDRGEVLGCLSNIVYNIITSDRFKNLIYSFQEEDLDFISQRGIKKLKKYFEDMNKVPEDRQQQWIITTSEAQSKWEEAKIKDDYSIFKPSLEEIINMTREFLEYYGYEENPYDALLDKYQSGLTVKKLDKVFYDLKEGLVDILNKLKESNVIIKEDFLKKKTCKTQQKELCMYVLNKIGFDFNSGAVAESEHPFTTNTSNKDIRLTVKYVENNFTKAIFSSIHEGGHGIYEQNIPESLSDIGLNGAASMSLHESQSRFYENIIGRSYEFWKGIYPKAQEIVNHLKDVSLDDFYKAINKVEPSLVRIKSDEVTYNLHIIIRYELEKMIVNGEVNLNDLPELWNKKYNEYLGMNAENYEDGILQDMHWGAGMFGYFPSYALGNIYSAQFLNAMFKDMPNMYEEIGKGDLSHVNKWLRENIHCHGEIYDTDELLKKVTGEELNCKYFLDYLRNKYSKIYNVSL</sequence>
<keyword evidence="1 4" id="KW-0121">Carboxypeptidase</keyword>
<dbReference type="OrthoDB" id="9772308at2"/>
<keyword evidence="1" id="KW-0482">Metalloprotease</keyword>
<dbReference type="Pfam" id="PF02074">
    <property type="entry name" value="Peptidase_M32"/>
    <property type="match status" value="1"/>
</dbReference>
<dbReference type="AlphaFoldDB" id="A0A1I1ACY1"/>
<keyword evidence="1" id="KW-0645">Protease</keyword>
<evidence type="ECO:0000256" key="2">
    <source>
        <dbReference type="PIRSR" id="PIRSR006615-1"/>
    </source>
</evidence>
<dbReference type="CDD" id="cd06460">
    <property type="entry name" value="M32_Taq"/>
    <property type="match status" value="1"/>
</dbReference>
<dbReference type="GO" id="GO:0004181">
    <property type="term" value="F:metallocarboxypeptidase activity"/>
    <property type="evidence" value="ECO:0007669"/>
    <property type="project" value="UniProtKB-UniRule"/>
</dbReference>
<dbReference type="PANTHER" id="PTHR34217:SF1">
    <property type="entry name" value="CARBOXYPEPTIDASE 1"/>
    <property type="match status" value="1"/>
</dbReference>
<comment type="cofactor">
    <cofactor evidence="2">
        <name>Zn(2+)</name>
        <dbReference type="ChEBI" id="CHEBI:29105"/>
    </cofactor>
    <text evidence="2">Binds 1 zinc ion per subunit.</text>
</comment>
<gene>
    <name evidence="4" type="ORF">SAMN04488528_103132</name>
</gene>
<evidence type="ECO:0000313" key="5">
    <source>
        <dbReference type="Proteomes" id="UP000198619"/>
    </source>
</evidence>
<feature type="binding site" evidence="2">
    <location>
        <position position="265"/>
    </location>
    <ligand>
        <name>Zn(2+)</name>
        <dbReference type="ChEBI" id="CHEBI:29105"/>
        <note>catalytic</note>
    </ligand>
</feature>
<keyword evidence="1" id="KW-0378">Hydrolase</keyword>
<comment type="similarity">
    <text evidence="1">Belongs to the peptidase M32 family.</text>
</comment>
<feature type="binding site" evidence="2">
    <location>
        <position position="295"/>
    </location>
    <ligand>
        <name>Zn(2+)</name>
        <dbReference type="ChEBI" id="CHEBI:29105"/>
        <note>catalytic</note>
    </ligand>
</feature>
<evidence type="ECO:0000256" key="3">
    <source>
        <dbReference type="PIRSR" id="PIRSR006615-2"/>
    </source>
</evidence>
<name>A0A1I1ACY1_9CLOT</name>
<dbReference type="PROSITE" id="PS52034">
    <property type="entry name" value="PEPTIDASE_M32"/>
    <property type="match status" value="1"/>
</dbReference>
<keyword evidence="1 2" id="KW-0479">Metal-binding</keyword>
<dbReference type="PRINTS" id="PR00998">
    <property type="entry name" value="CRBOXYPTASET"/>
</dbReference>
<dbReference type="GO" id="GO:0006508">
    <property type="term" value="P:proteolysis"/>
    <property type="evidence" value="ECO:0007669"/>
    <property type="project" value="UniProtKB-UniRule"/>
</dbReference>
<protein>
    <recommendedName>
        <fullName evidence="1">Metal-dependent carboxypeptidase</fullName>
        <ecNumber evidence="1">3.4.17.19</ecNumber>
    </recommendedName>
</protein>
<comment type="catalytic activity">
    <reaction evidence="1">
        <text>Release of a C-terminal amino acid with broad specificity, except for -Pro.</text>
        <dbReference type="EC" id="3.4.17.19"/>
    </reaction>
</comment>
<dbReference type="RefSeq" id="WP_090042560.1">
    <property type="nucleotide sequence ID" value="NZ_FOKI01000031.1"/>
</dbReference>